<keyword evidence="2" id="KW-1185">Reference proteome</keyword>
<dbReference type="AlphaFoldDB" id="A0A923KSF7"/>
<evidence type="ECO:0000313" key="1">
    <source>
        <dbReference type="EMBL" id="MBC3888322.1"/>
    </source>
</evidence>
<comment type="caution">
    <text evidence="1">The sequence shown here is derived from an EMBL/GenBank/DDBJ whole genome shotgun (WGS) entry which is preliminary data.</text>
</comment>
<accession>A0A923KSF7</accession>
<dbReference type="RefSeq" id="WP_170253982.1">
    <property type="nucleotide sequence ID" value="NZ_RXYA01000012.1"/>
</dbReference>
<protein>
    <submittedName>
        <fullName evidence="1">Uncharacterized protein</fullName>
    </submittedName>
</protein>
<organism evidence="1 2">
    <name type="scientific">Acetobacterium paludosum</name>
    <dbReference type="NCBI Taxonomy" id="52693"/>
    <lineage>
        <taxon>Bacteria</taxon>
        <taxon>Bacillati</taxon>
        <taxon>Bacillota</taxon>
        <taxon>Clostridia</taxon>
        <taxon>Eubacteriales</taxon>
        <taxon>Eubacteriaceae</taxon>
        <taxon>Acetobacterium</taxon>
    </lineage>
</organism>
<reference evidence="1" key="2">
    <citation type="submission" date="2020-10" db="EMBL/GenBank/DDBJ databases">
        <title>Comparative genomics of the Acetobacterium genus.</title>
        <authorList>
            <person name="Marshall C."/>
            <person name="May H."/>
            <person name="Norman S."/>
        </authorList>
    </citation>
    <scope>NUCLEOTIDE SEQUENCE</scope>
    <source>
        <strain evidence="1">DER-2019</strain>
    </source>
</reference>
<proteinExistence type="predicted"/>
<gene>
    <name evidence="1" type="ORF">GH810_08365</name>
</gene>
<reference evidence="1" key="1">
    <citation type="submission" date="2019-10" db="EMBL/GenBank/DDBJ databases">
        <authorList>
            <person name="Ross D.E."/>
            <person name="Gulliver D."/>
        </authorList>
    </citation>
    <scope>NUCLEOTIDE SEQUENCE</scope>
    <source>
        <strain evidence="1">DER-2019</strain>
    </source>
</reference>
<dbReference type="EMBL" id="WJBD01000008">
    <property type="protein sequence ID" value="MBC3888322.1"/>
    <property type="molecule type" value="Genomic_DNA"/>
</dbReference>
<name>A0A923KSF7_9FIRM</name>
<dbReference type="Proteomes" id="UP000616595">
    <property type="component" value="Unassembled WGS sequence"/>
</dbReference>
<evidence type="ECO:0000313" key="2">
    <source>
        <dbReference type="Proteomes" id="UP000616595"/>
    </source>
</evidence>
<sequence length="52" mass="6023">MRNLKINDAMKVFSLQKQGLLLHGIFLYEGRELNGYLIHLAVAEETHEAHFL</sequence>